<dbReference type="Proteomes" id="UP001159363">
    <property type="component" value="Chromosome X"/>
</dbReference>
<dbReference type="PANTHER" id="PTHR10773">
    <property type="entry name" value="DNA-DIRECTED RNA POLYMERASES I, II, AND III SUBUNIT RPABC2"/>
    <property type="match status" value="1"/>
</dbReference>
<comment type="caution">
    <text evidence="2">The sequence shown here is derived from an EMBL/GenBank/DDBJ whole genome shotgun (WGS) entry which is preliminary data.</text>
</comment>
<gene>
    <name evidence="2" type="ORF">PR048_010982</name>
</gene>
<feature type="region of interest" description="Disordered" evidence="1">
    <location>
        <begin position="179"/>
        <end position="247"/>
    </location>
</feature>
<reference evidence="2 3" key="1">
    <citation type="submission" date="2023-02" db="EMBL/GenBank/DDBJ databases">
        <title>LHISI_Scaffold_Assembly.</title>
        <authorList>
            <person name="Stuart O.P."/>
            <person name="Cleave R."/>
            <person name="Magrath M.J.L."/>
            <person name="Mikheyev A.S."/>
        </authorList>
    </citation>
    <scope>NUCLEOTIDE SEQUENCE [LARGE SCALE GENOMIC DNA]</scope>
    <source>
        <strain evidence="2">Daus_M_001</strain>
        <tissue evidence="2">Leg muscle</tissue>
    </source>
</reference>
<feature type="compositionally biased region" description="Basic and acidic residues" evidence="1">
    <location>
        <begin position="383"/>
        <end position="413"/>
    </location>
</feature>
<dbReference type="EMBL" id="JARBHB010000004">
    <property type="protein sequence ID" value="KAJ8884786.1"/>
    <property type="molecule type" value="Genomic_DNA"/>
</dbReference>
<protein>
    <submittedName>
        <fullName evidence="2">Uncharacterized protein</fullName>
    </submittedName>
</protein>
<evidence type="ECO:0000313" key="2">
    <source>
        <dbReference type="EMBL" id="KAJ8884786.1"/>
    </source>
</evidence>
<proteinExistence type="predicted"/>
<evidence type="ECO:0000256" key="1">
    <source>
        <dbReference type="SAM" id="MobiDB-lite"/>
    </source>
</evidence>
<keyword evidence="3" id="KW-1185">Reference proteome</keyword>
<feature type="compositionally biased region" description="Acidic residues" evidence="1">
    <location>
        <begin position="235"/>
        <end position="247"/>
    </location>
</feature>
<sequence length="657" mass="73956">MQYLIAHVWLLVTRHLELCNDVRRADLLHVSFTRLTDILPFTVVSRLAISHLCPSSSPMSLIDFVRLLHSARRLIPRLPTLGRLQYFSKCHVALNILRRGGAGSVKPARSQPLSVIPPLPPGRATRQRVGLPGRSRVPKWLIPHKAGQRMELTSACNDVVITVFKFVDVEDVLKRRRKREIPEETRPPAALSGKIHTCENPGETRPEIEPGSPFDKPAASKKDDIQSEVESTGYESEDPVDDSDVDPTYDPNEGHCGVPNCDVETWITPTYRVPNCDVETWSSCHRCLALLCYNDFIHVGSCSNSYITHDVGRKRSPSHQSQQTVPLNIPLLEEFIVEGCPREEGALTRTKKPRENKREVAHERRTKGVEYTSPNSNNTIPNRKGDADKKAEMQAKFDDHQRQKQSVSDKKREVKEYLDPKNCHFFTWRKGIAKRGSCEVATCLRHYLQERDNAGAKNVTLFSDGCPELNKNSIVTTMLLHTVCNFKNMGKIPLNFFEPYHGQNEEDSAHSCINTAIAAAADLYAQQRRLMSGRKGQRYAKLSQRRVTKLIESKCQYAFVDVRGSNISISVSLRETGLPYRDISARTGHAATTVMRVWSQWIEEVRAQRRVGTGPRNVTAAQDDAHLVRIAVTDLTASSTVFLLCTGALQRVWTSLG</sequence>
<feature type="region of interest" description="Disordered" evidence="1">
    <location>
        <begin position="108"/>
        <end position="129"/>
    </location>
</feature>
<feature type="compositionally biased region" description="Basic and acidic residues" evidence="1">
    <location>
        <begin position="356"/>
        <end position="368"/>
    </location>
</feature>
<evidence type="ECO:0000313" key="3">
    <source>
        <dbReference type="Proteomes" id="UP001159363"/>
    </source>
</evidence>
<organism evidence="2 3">
    <name type="scientific">Dryococelus australis</name>
    <dbReference type="NCBI Taxonomy" id="614101"/>
    <lineage>
        <taxon>Eukaryota</taxon>
        <taxon>Metazoa</taxon>
        <taxon>Ecdysozoa</taxon>
        <taxon>Arthropoda</taxon>
        <taxon>Hexapoda</taxon>
        <taxon>Insecta</taxon>
        <taxon>Pterygota</taxon>
        <taxon>Neoptera</taxon>
        <taxon>Polyneoptera</taxon>
        <taxon>Phasmatodea</taxon>
        <taxon>Verophasmatodea</taxon>
        <taxon>Anareolatae</taxon>
        <taxon>Phasmatidae</taxon>
        <taxon>Eurycanthinae</taxon>
        <taxon>Dryococelus</taxon>
    </lineage>
</organism>
<accession>A0ABQ9HKD0</accession>
<feature type="region of interest" description="Disordered" evidence="1">
    <location>
        <begin position="346"/>
        <end position="413"/>
    </location>
</feature>
<dbReference type="PANTHER" id="PTHR10773:SF19">
    <property type="match status" value="1"/>
</dbReference>
<feature type="compositionally biased region" description="Polar residues" evidence="1">
    <location>
        <begin position="372"/>
        <end position="381"/>
    </location>
</feature>
<name>A0ABQ9HKD0_9NEOP</name>